<keyword evidence="2" id="KW-1185">Reference proteome</keyword>
<sequence length="151" mass="16506">MNVLLTRCKKGLVIVTSRSFLSRGGRFTLLGALESNWTTLVGERAWVDWRTVSEGKVDLPGAPGHNRAREPLIYEASSSSATIPQRIFDVKTLFRPRVSQAQVWAAGSEFATPHLSTRPLTTGVTVSSVSSLSPLGSQIIAPDVGRHYTKW</sequence>
<protein>
    <submittedName>
        <fullName evidence="1">Uncharacterized protein</fullName>
    </submittedName>
</protein>
<proteinExistence type="predicted"/>
<accession>A0A9P7FQC6</accession>
<dbReference type="Proteomes" id="UP000717328">
    <property type="component" value="Unassembled WGS sequence"/>
</dbReference>
<gene>
    <name evidence="1" type="ORF">H0H81_002520</name>
</gene>
<dbReference type="OrthoDB" id="6513042at2759"/>
<feature type="non-terminal residue" evidence="1">
    <location>
        <position position="151"/>
    </location>
</feature>
<dbReference type="EMBL" id="JABCKI010006495">
    <property type="protein sequence ID" value="KAG5634293.1"/>
    <property type="molecule type" value="Genomic_DNA"/>
</dbReference>
<reference evidence="1" key="2">
    <citation type="submission" date="2021-10" db="EMBL/GenBank/DDBJ databases">
        <title>Phylogenomics reveals ancestral predisposition of the termite-cultivated fungus Termitomyces towards a domesticated lifestyle.</title>
        <authorList>
            <person name="Auxier B."/>
            <person name="Grum-Grzhimaylo A."/>
            <person name="Cardenas M.E."/>
            <person name="Lodge J.D."/>
            <person name="Laessoe T."/>
            <person name="Pedersen O."/>
            <person name="Smith M.E."/>
            <person name="Kuyper T.W."/>
            <person name="Franco-Molano E.A."/>
            <person name="Baroni T.J."/>
            <person name="Aanen D.K."/>
        </authorList>
    </citation>
    <scope>NUCLEOTIDE SEQUENCE</scope>
    <source>
        <strain evidence="1">D49</strain>
    </source>
</reference>
<name>A0A9P7FQC6_9AGAR</name>
<comment type="caution">
    <text evidence="1">The sequence shown here is derived from an EMBL/GenBank/DDBJ whole genome shotgun (WGS) entry which is preliminary data.</text>
</comment>
<reference evidence="1" key="1">
    <citation type="submission" date="2021-02" db="EMBL/GenBank/DDBJ databases">
        <authorList>
            <person name="Nieuwenhuis M."/>
            <person name="Van De Peppel L.J.J."/>
        </authorList>
    </citation>
    <scope>NUCLEOTIDE SEQUENCE</scope>
    <source>
        <strain evidence="1">D49</strain>
    </source>
</reference>
<evidence type="ECO:0000313" key="2">
    <source>
        <dbReference type="Proteomes" id="UP000717328"/>
    </source>
</evidence>
<organism evidence="1 2">
    <name type="scientific">Sphagnurus paluster</name>
    <dbReference type="NCBI Taxonomy" id="117069"/>
    <lineage>
        <taxon>Eukaryota</taxon>
        <taxon>Fungi</taxon>
        <taxon>Dikarya</taxon>
        <taxon>Basidiomycota</taxon>
        <taxon>Agaricomycotina</taxon>
        <taxon>Agaricomycetes</taxon>
        <taxon>Agaricomycetidae</taxon>
        <taxon>Agaricales</taxon>
        <taxon>Tricholomatineae</taxon>
        <taxon>Lyophyllaceae</taxon>
        <taxon>Sphagnurus</taxon>
    </lineage>
</organism>
<evidence type="ECO:0000313" key="1">
    <source>
        <dbReference type="EMBL" id="KAG5634293.1"/>
    </source>
</evidence>
<dbReference type="AlphaFoldDB" id="A0A9P7FQC6"/>